<dbReference type="EMBL" id="CM037623">
    <property type="protein sequence ID" value="KAH7988901.1"/>
    <property type="molecule type" value="Genomic_DNA"/>
</dbReference>
<protein>
    <submittedName>
        <fullName evidence="1">Uncharacterized protein</fullName>
    </submittedName>
</protein>
<accession>A0ACB8E8S7</accession>
<keyword evidence="2" id="KW-1185">Reference proteome</keyword>
<organism evidence="1 2">
    <name type="scientific">Sphaerodactylus townsendi</name>
    <dbReference type="NCBI Taxonomy" id="933632"/>
    <lineage>
        <taxon>Eukaryota</taxon>
        <taxon>Metazoa</taxon>
        <taxon>Chordata</taxon>
        <taxon>Craniata</taxon>
        <taxon>Vertebrata</taxon>
        <taxon>Euteleostomi</taxon>
        <taxon>Lepidosauria</taxon>
        <taxon>Squamata</taxon>
        <taxon>Bifurcata</taxon>
        <taxon>Gekkota</taxon>
        <taxon>Sphaerodactylidae</taxon>
        <taxon>Sphaerodactylus</taxon>
    </lineage>
</organism>
<gene>
    <name evidence="1" type="ORF">K3G42_023670</name>
</gene>
<dbReference type="Proteomes" id="UP000827872">
    <property type="component" value="Linkage Group LG10"/>
</dbReference>
<comment type="caution">
    <text evidence="1">The sequence shown here is derived from an EMBL/GenBank/DDBJ whole genome shotgun (WGS) entry which is preliminary data.</text>
</comment>
<name>A0ACB8E8S7_9SAUR</name>
<reference evidence="1" key="1">
    <citation type="submission" date="2021-08" db="EMBL/GenBank/DDBJ databases">
        <title>The first chromosome-level gecko genome reveals the dynamic sex chromosomes of Neotropical dwarf geckos (Sphaerodactylidae: Sphaerodactylus).</title>
        <authorList>
            <person name="Pinto B.J."/>
            <person name="Keating S.E."/>
            <person name="Gamble T."/>
        </authorList>
    </citation>
    <scope>NUCLEOTIDE SEQUENCE</scope>
    <source>
        <strain evidence="1">TG3544</strain>
    </source>
</reference>
<proteinExistence type="predicted"/>
<evidence type="ECO:0000313" key="1">
    <source>
        <dbReference type="EMBL" id="KAH7988901.1"/>
    </source>
</evidence>
<evidence type="ECO:0000313" key="2">
    <source>
        <dbReference type="Proteomes" id="UP000827872"/>
    </source>
</evidence>
<sequence length="140" mass="15421">MYIFGGFNSLLLSDIVKYVPESCAGYGNETACGQAGPGIRCVWNVSIQQCLPWGMATKHQQQKIIEECPSSSVVDQEKCEQTTDCHSCTANTNRCHWCTGADKCFSRQSNCSDDQACDPTQLHMSGLQSRCPAPDLRSQF</sequence>